<dbReference type="Proteomes" id="UP000028013">
    <property type="component" value="Unassembled WGS sequence"/>
</dbReference>
<dbReference type="AlphaFoldDB" id="A0A078S0A8"/>
<evidence type="ECO:0000313" key="2">
    <source>
        <dbReference type="Proteomes" id="UP000028013"/>
    </source>
</evidence>
<name>A0A078S0A8_BACUN</name>
<reference evidence="1 2" key="1">
    <citation type="submission" date="2014-04" db="EMBL/GenBank/DDBJ databases">
        <authorList>
            <person name="Sears C."/>
            <person name="Carroll K."/>
            <person name="Sack B.R."/>
            <person name="Qadri F."/>
            <person name="Myers L.L."/>
            <person name="Chung G.-T."/>
            <person name="Escheverria P."/>
            <person name="Fraser C.M."/>
            <person name="Sadzewicz L."/>
            <person name="Shefchek K.A."/>
            <person name="Tallon L."/>
            <person name="Das S.P."/>
            <person name="Daugherty S."/>
            <person name="Mongodin E.F."/>
        </authorList>
    </citation>
    <scope>NUCLEOTIDE SEQUENCE [LARGE SCALE GENOMIC DNA]</scope>
    <source>
        <strain evidence="1 2">3978 T3 ii</strain>
    </source>
</reference>
<gene>
    <name evidence="1" type="ORF">M094_0758</name>
</gene>
<dbReference type="EMBL" id="JNHN01000171">
    <property type="protein sequence ID" value="KDS51060.1"/>
    <property type="molecule type" value="Genomic_DNA"/>
</dbReference>
<comment type="caution">
    <text evidence="1">The sequence shown here is derived from an EMBL/GenBank/DDBJ whole genome shotgun (WGS) entry which is preliminary data.</text>
</comment>
<proteinExistence type="predicted"/>
<evidence type="ECO:0000313" key="1">
    <source>
        <dbReference type="EMBL" id="KDS51060.1"/>
    </source>
</evidence>
<protein>
    <submittedName>
        <fullName evidence="1">Uncharacterized protein</fullName>
    </submittedName>
</protein>
<accession>A0A078S0A8</accession>
<sequence>MRILVFDAQSYKFCLFIHTFIHNKLGIIKKGGICFQSAAFF</sequence>
<organism evidence="1 2">
    <name type="scientific">Bacteroides uniformis str. 3978 T3 ii</name>
    <dbReference type="NCBI Taxonomy" id="1339349"/>
    <lineage>
        <taxon>Bacteria</taxon>
        <taxon>Pseudomonadati</taxon>
        <taxon>Bacteroidota</taxon>
        <taxon>Bacteroidia</taxon>
        <taxon>Bacteroidales</taxon>
        <taxon>Bacteroidaceae</taxon>
        <taxon>Bacteroides</taxon>
    </lineage>
</organism>